<dbReference type="RefSeq" id="WP_221856922.1">
    <property type="nucleotide sequence ID" value="NZ_BAAAYV010000025.1"/>
</dbReference>
<dbReference type="Pfam" id="PF06197">
    <property type="entry name" value="DUF998"/>
    <property type="match status" value="1"/>
</dbReference>
<evidence type="ECO:0000313" key="3">
    <source>
        <dbReference type="Proteomes" id="UP001410795"/>
    </source>
</evidence>
<feature type="transmembrane region" description="Helical" evidence="1">
    <location>
        <begin position="183"/>
        <end position="200"/>
    </location>
</feature>
<name>A0ABP7BYI1_9MICO</name>
<feature type="transmembrane region" description="Helical" evidence="1">
    <location>
        <begin position="154"/>
        <end position="171"/>
    </location>
</feature>
<reference evidence="3" key="1">
    <citation type="journal article" date="2019" name="Int. J. Syst. Evol. Microbiol.">
        <title>The Global Catalogue of Microorganisms (GCM) 10K type strain sequencing project: providing services to taxonomists for standard genome sequencing and annotation.</title>
        <authorList>
            <consortium name="The Broad Institute Genomics Platform"/>
            <consortium name="The Broad Institute Genome Sequencing Center for Infectious Disease"/>
            <person name="Wu L."/>
            <person name="Ma J."/>
        </authorList>
    </citation>
    <scope>NUCLEOTIDE SEQUENCE [LARGE SCALE GENOMIC DNA]</scope>
    <source>
        <strain evidence="3">JCM 16546</strain>
    </source>
</reference>
<gene>
    <name evidence="2" type="ORF">GCM10022202_36410</name>
</gene>
<feature type="transmembrane region" description="Helical" evidence="1">
    <location>
        <begin position="120"/>
        <end position="142"/>
    </location>
</feature>
<evidence type="ECO:0000256" key="1">
    <source>
        <dbReference type="SAM" id="Phobius"/>
    </source>
</evidence>
<sequence>MNATGLLWIAATVWYLLCEAITASVFPGYDYATFYISDLGVAEHAELQGRVLESQIPQVMNAGFIGAGLLFFVGLALLVPQLSASRLRVPMLVLGALYTAGITFVGLVPGSPSNVDNGLIVFHAAGAVAAIAAGNALSIVSVGPLRFLGAARRIGPVLGAIGFASAALLVAHVALPDGVWERGAVYTFMLWQLVVGALLLRGSKTPAERSPERRE</sequence>
<keyword evidence="1" id="KW-0812">Transmembrane</keyword>
<feature type="transmembrane region" description="Helical" evidence="1">
    <location>
        <begin position="59"/>
        <end position="79"/>
    </location>
</feature>
<proteinExistence type="predicted"/>
<keyword evidence="1" id="KW-0472">Membrane</keyword>
<accession>A0ABP7BYI1</accession>
<evidence type="ECO:0000313" key="2">
    <source>
        <dbReference type="EMBL" id="GAA3670848.1"/>
    </source>
</evidence>
<comment type="caution">
    <text evidence="2">The sequence shown here is derived from an EMBL/GenBank/DDBJ whole genome shotgun (WGS) entry which is preliminary data.</text>
</comment>
<organism evidence="2 3">
    <name type="scientific">Microbacterium marinilacus</name>
    <dbReference type="NCBI Taxonomy" id="415209"/>
    <lineage>
        <taxon>Bacteria</taxon>
        <taxon>Bacillati</taxon>
        <taxon>Actinomycetota</taxon>
        <taxon>Actinomycetes</taxon>
        <taxon>Micrococcales</taxon>
        <taxon>Microbacteriaceae</taxon>
        <taxon>Microbacterium</taxon>
    </lineage>
</organism>
<dbReference type="Proteomes" id="UP001410795">
    <property type="component" value="Unassembled WGS sequence"/>
</dbReference>
<dbReference type="EMBL" id="BAAAYV010000025">
    <property type="protein sequence ID" value="GAA3670848.1"/>
    <property type="molecule type" value="Genomic_DNA"/>
</dbReference>
<dbReference type="InterPro" id="IPR009339">
    <property type="entry name" value="DUF998"/>
</dbReference>
<keyword evidence="3" id="KW-1185">Reference proteome</keyword>
<protein>
    <recommendedName>
        <fullName evidence="4">DUF998 domain-containing protein</fullName>
    </recommendedName>
</protein>
<keyword evidence="1" id="KW-1133">Transmembrane helix</keyword>
<evidence type="ECO:0008006" key="4">
    <source>
        <dbReference type="Google" id="ProtNLM"/>
    </source>
</evidence>
<feature type="transmembrane region" description="Helical" evidence="1">
    <location>
        <begin position="91"/>
        <end position="108"/>
    </location>
</feature>